<evidence type="ECO:0000313" key="3">
    <source>
        <dbReference type="Proteomes" id="UP000001542"/>
    </source>
</evidence>
<dbReference type="OMA" id="ISRCATA"/>
<dbReference type="GO" id="GO:1990362">
    <property type="term" value="F:butanol dehydrogenase (NAD+) activity"/>
    <property type="evidence" value="ECO:0007669"/>
    <property type="project" value="InterPro"/>
</dbReference>
<dbReference type="Gene3D" id="3.40.50.1970">
    <property type="match status" value="1"/>
</dbReference>
<organism evidence="2 3">
    <name type="scientific">Trichomonas vaginalis (strain ATCC PRA-98 / G3)</name>
    <dbReference type="NCBI Taxonomy" id="412133"/>
    <lineage>
        <taxon>Eukaryota</taxon>
        <taxon>Metamonada</taxon>
        <taxon>Parabasalia</taxon>
        <taxon>Trichomonadida</taxon>
        <taxon>Trichomonadidae</taxon>
        <taxon>Trichomonas</taxon>
    </lineage>
</organism>
<dbReference type="Pfam" id="PF25137">
    <property type="entry name" value="ADH_Fe_C"/>
    <property type="match status" value="1"/>
</dbReference>
<proteinExistence type="predicted"/>
<dbReference type="PROSITE" id="PS00060">
    <property type="entry name" value="ADH_IRON_2"/>
    <property type="match status" value="1"/>
</dbReference>
<evidence type="ECO:0000313" key="2">
    <source>
        <dbReference type="EMBL" id="EAY10079.1"/>
    </source>
</evidence>
<feature type="domain" description="Fe-containing alcohol dehydrogenase-like C-terminal" evidence="1">
    <location>
        <begin position="57"/>
        <end position="248"/>
    </location>
</feature>
<gene>
    <name evidence="2" type="ORF">TVAG_329660</name>
</gene>
<keyword evidence="3" id="KW-1185">Reference proteome</keyword>
<sequence>MTLPATGSEWNNGFVISRCATAEKLAAGNQVTFPKFSLLDPKYTMTLPTRQLRNGLFDAMCHCIDQFLTPQVVPMMDNFWLSVMRELVDISLDLLKPDSSLELHGRLVVAATFALNLVFTLGKNTCWGIHQIGHQLTAEYGIDHGATLAMVTIPFLRHFKKEREFNLARSAERVFDIREGSDEEKATKFIERLQEWIISIGHVKTVSECDHAKLPIKEGDLEKVVKMVMVSNGDKPFGYEKMVTEDVVREVLSQIIV</sequence>
<reference evidence="2" key="1">
    <citation type="submission" date="2006-10" db="EMBL/GenBank/DDBJ databases">
        <authorList>
            <person name="Amadeo P."/>
            <person name="Zhao Q."/>
            <person name="Wortman J."/>
            <person name="Fraser-Liggett C."/>
            <person name="Carlton J."/>
        </authorList>
    </citation>
    <scope>NUCLEOTIDE SEQUENCE</scope>
    <source>
        <strain evidence="2">G3</strain>
    </source>
</reference>
<dbReference type="OrthoDB" id="339764at2759"/>
<protein>
    <recommendedName>
        <fullName evidence="1">Fe-containing alcohol dehydrogenase-like C-terminal domain-containing protein</fullName>
    </recommendedName>
</protein>
<accession>A2EBD4</accession>
<dbReference type="SMR" id="A2EBD4"/>
<dbReference type="Proteomes" id="UP000001542">
    <property type="component" value="Unassembled WGS sequence"/>
</dbReference>
<name>A2EBD4_TRIV3</name>
<dbReference type="PANTHER" id="PTHR43633">
    <property type="entry name" value="ALCOHOL DEHYDROGENASE YQHD"/>
    <property type="match status" value="1"/>
</dbReference>
<dbReference type="STRING" id="5722.A2EBD4"/>
<dbReference type="VEuPathDB" id="TrichDB:TVAGG3_0309340"/>
<dbReference type="SUPFAM" id="SSF56796">
    <property type="entry name" value="Dehydroquinate synthase-like"/>
    <property type="match status" value="1"/>
</dbReference>
<dbReference type="AlphaFoldDB" id="A2EBD4"/>
<reference evidence="2" key="2">
    <citation type="journal article" date="2007" name="Science">
        <title>Draft genome sequence of the sexually transmitted pathogen Trichomonas vaginalis.</title>
        <authorList>
            <person name="Carlton J.M."/>
            <person name="Hirt R.P."/>
            <person name="Silva J.C."/>
            <person name="Delcher A.L."/>
            <person name="Schatz M."/>
            <person name="Zhao Q."/>
            <person name="Wortman J.R."/>
            <person name="Bidwell S.L."/>
            <person name="Alsmark U.C.M."/>
            <person name="Besteiro S."/>
            <person name="Sicheritz-Ponten T."/>
            <person name="Noel C.J."/>
            <person name="Dacks J.B."/>
            <person name="Foster P.G."/>
            <person name="Simillion C."/>
            <person name="Van de Peer Y."/>
            <person name="Miranda-Saavedra D."/>
            <person name="Barton G.J."/>
            <person name="Westrop G.D."/>
            <person name="Mueller S."/>
            <person name="Dessi D."/>
            <person name="Fiori P.L."/>
            <person name="Ren Q."/>
            <person name="Paulsen I."/>
            <person name="Zhang H."/>
            <person name="Bastida-Corcuera F.D."/>
            <person name="Simoes-Barbosa A."/>
            <person name="Brown M.T."/>
            <person name="Hayes R.D."/>
            <person name="Mukherjee M."/>
            <person name="Okumura C.Y."/>
            <person name="Schneider R."/>
            <person name="Smith A.J."/>
            <person name="Vanacova S."/>
            <person name="Villalvazo M."/>
            <person name="Haas B.J."/>
            <person name="Pertea M."/>
            <person name="Feldblyum T.V."/>
            <person name="Utterback T.R."/>
            <person name="Shu C.L."/>
            <person name="Osoegawa K."/>
            <person name="de Jong P.J."/>
            <person name="Hrdy I."/>
            <person name="Horvathova L."/>
            <person name="Zubacova Z."/>
            <person name="Dolezal P."/>
            <person name="Malik S.B."/>
            <person name="Logsdon J.M. Jr."/>
            <person name="Henze K."/>
            <person name="Gupta A."/>
            <person name="Wang C.C."/>
            <person name="Dunne R.L."/>
            <person name="Upcroft J.A."/>
            <person name="Upcroft P."/>
            <person name="White O."/>
            <person name="Salzberg S.L."/>
            <person name="Tang P."/>
            <person name="Chiu C.-H."/>
            <person name="Lee Y.-S."/>
            <person name="Embley T.M."/>
            <person name="Coombs G.H."/>
            <person name="Mottram J.C."/>
            <person name="Tachezy J."/>
            <person name="Fraser-Liggett C.M."/>
            <person name="Johnson P.J."/>
        </authorList>
    </citation>
    <scope>NUCLEOTIDE SEQUENCE [LARGE SCALE GENOMIC DNA]</scope>
    <source>
        <strain evidence="2">G3</strain>
    </source>
</reference>
<dbReference type="KEGG" id="tva:4768010"/>
<dbReference type="PANTHER" id="PTHR43633:SF1">
    <property type="entry name" value="ALCOHOL DEHYDROGENASE YQHD"/>
    <property type="match status" value="1"/>
</dbReference>
<dbReference type="RefSeq" id="XP_001322302.1">
    <property type="nucleotide sequence ID" value="XM_001322267.1"/>
</dbReference>
<dbReference type="InterPro" id="IPR056798">
    <property type="entry name" value="ADH_Fe_C"/>
</dbReference>
<dbReference type="VEuPathDB" id="TrichDB:TVAG_329660"/>
<dbReference type="eggNOG" id="ENOG502SR93">
    <property type="taxonomic scope" value="Eukaryota"/>
</dbReference>
<dbReference type="EMBL" id="DS113345">
    <property type="protein sequence ID" value="EAY10079.1"/>
    <property type="molecule type" value="Genomic_DNA"/>
</dbReference>
<dbReference type="InterPro" id="IPR018211">
    <property type="entry name" value="ADH_Fe_CS"/>
</dbReference>
<dbReference type="InterPro" id="IPR044731">
    <property type="entry name" value="BDH-like"/>
</dbReference>
<evidence type="ECO:0000259" key="1">
    <source>
        <dbReference type="Pfam" id="PF25137"/>
    </source>
</evidence>
<dbReference type="GO" id="GO:0046872">
    <property type="term" value="F:metal ion binding"/>
    <property type="evidence" value="ECO:0007669"/>
    <property type="project" value="InterPro"/>
</dbReference>
<dbReference type="InParanoid" id="A2EBD4"/>
<dbReference type="Gene3D" id="1.20.1090.10">
    <property type="entry name" value="Dehydroquinate synthase-like - alpha domain"/>
    <property type="match status" value="1"/>
</dbReference>